<sequence>MPEDNKLRLPVINFEKDTLHWHRNWVRYKGGRQILDWNELVLALEERFREELYDDVLTELWALQ</sequence>
<organism evidence="1 2">
    <name type="scientific">Corchorus olitorius</name>
    <dbReference type="NCBI Taxonomy" id="93759"/>
    <lineage>
        <taxon>Eukaryota</taxon>
        <taxon>Viridiplantae</taxon>
        <taxon>Streptophyta</taxon>
        <taxon>Embryophyta</taxon>
        <taxon>Tracheophyta</taxon>
        <taxon>Spermatophyta</taxon>
        <taxon>Magnoliopsida</taxon>
        <taxon>eudicotyledons</taxon>
        <taxon>Gunneridae</taxon>
        <taxon>Pentapetalae</taxon>
        <taxon>rosids</taxon>
        <taxon>malvids</taxon>
        <taxon>Malvales</taxon>
        <taxon>Malvaceae</taxon>
        <taxon>Grewioideae</taxon>
        <taxon>Apeibeae</taxon>
        <taxon>Corchorus</taxon>
    </lineage>
</organism>
<gene>
    <name evidence="1" type="ORF">COLO4_38420</name>
</gene>
<accession>A0A1R3FV69</accession>
<dbReference type="EMBL" id="AWUE01024793">
    <property type="protein sequence ID" value="OMO49734.1"/>
    <property type="molecule type" value="Genomic_DNA"/>
</dbReference>
<dbReference type="Proteomes" id="UP000187203">
    <property type="component" value="Unassembled WGS sequence"/>
</dbReference>
<keyword evidence="2" id="KW-1185">Reference proteome</keyword>
<evidence type="ECO:0000313" key="1">
    <source>
        <dbReference type="EMBL" id="OMO49734.1"/>
    </source>
</evidence>
<protein>
    <recommendedName>
        <fullName evidence="3">Retrotransposon gag protein</fullName>
    </recommendedName>
</protein>
<comment type="caution">
    <text evidence="1">The sequence shown here is derived from an EMBL/GenBank/DDBJ whole genome shotgun (WGS) entry which is preliminary data.</text>
</comment>
<reference evidence="2" key="1">
    <citation type="submission" date="2013-09" db="EMBL/GenBank/DDBJ databases">
        <title>Corchorus olitorius genome sequencing.</title>
        <authorList>
            <person name="Alam M."/>
            <person name="Haque M.S."/>
            <person name="Islam M.S."/>
            <person name="Emdad E.M."/>
            <person name="Islam M.M."/>
            <person name="Ahmed B."/>
            <person name="Halim A."/>
            <person name="Hossen Q.M.M."/>
            <person name="Hossain M.Z."/>
            <person name="Ahmed R."/>
            <person name="Khan M.M."/>
            <person name="Islam R."/>
            <person name="Rashid M.M."/>
            <person name="Khan S.A."/>
            <person name="Rahman M.S."/>
            <person name="Alam M."/>
            <person name="Yahiya A.S."/>
            <person name="Khan M.S."/>
            <person name="Azam M.S."/>
            <person name="Haque T."/>
            <person name="Lashkar M.Z.H."/>
            <person name="Akhand A.I."/>
            <person name="Morshed G."/>
            <person name="Roy S."/>
            <person name="Uddin K.S."/>
            <person name="Rabeya T."/>
            <person name="Hossain A.S."/>
            <person name="Chowdhury A."/>
            <person name="Snigdha A.R."/>
            <person name="Mortoza M.S."/>
            <person name="Matin S.A."/>
            <person name="Hoque S.M.E."/>
            <person name="Islam M.K."/>
            <person name="Roy D.K."/>
            <person name="Haider R."/>
            <person name="Moosa M.M."/>
            <person name="Elias S.M."/>
            <person name="Hasan A.M."/>
            <person name="Jahan S."/>
            <person name="Shafiuddin M."/>
            <person name="Mahmood N."/>
            <person name="Shommy N.S."/>
        </authorList>
    </citation>
    <scope>NUCLEOTIDE SEQUENCE [LARGE SCALE GENOMIC DNA]</scope>
    <source>
        <strain evidence="2">cv. O-4</strain>
    </source>
</reference>
<evidence type="ECO:0008006" key="3">
    <source>
        <dbReference type="Google" id="ProtNLM"/>
    </source>
</evidence>
<proteinExistence type="predicted"/>
<dbReference type="AlphaFoldDB" id="A0A1R3FV69"/>
<evidence type="ECO:0000313" key="2">
    <source>
        <dbReference type="Proteomes" id="UP000187203"/>
    </source>
</evidence>
<name>A0A1R3FV69_9ROSI</name>